<gene>
    <name evidence="3" type="ORF">RhiirA4_483287</name>
</gene>
<dbReference type="OrthoDB" id="2447127at2759"/>
<feature type="coiled-coil region" evidence="1">
    <location>
        <begin position="89"/>
        <end position="160"/>
    </location>
</feature>
<dbReference type="AlphaFoldDB" id="A0A2I1HME2"/>
<protein>
    <recommendedName>
        <fullName evidence="2">Myb/SANT-like DNA-binding domain-containing protein</fullName>
    </recommendedName>
</protein>
<dbReference type="EMBL" id="LLXI01003924">
    <property type="protein sequence ID" value="PKY60035.1"/>
    <property type="molecule type" value="Genomic_DNA"/>
</dbReference>
<evidence type="ECO:0000313" key="4">
    <source>
        <dbReference type="Proteomes" id="UP000234323"/>
    </source>
</evidence>
<feature type="domain" description="Myb/SANT-like DNA-binding" evidence="2">
    <location>
        <begin position="11"/>
        <end position="54"/>
    </location>
</feature>
<accession>A0A2I1HME2</accession>
<proteinExistence type="predicted"/>
<name>A0A2I1HME2_9GLOM</name>
<dbReference type="VEuPathDB" id="FungiDB:RhiirA1_450632"/>
<evidence type="ECO:0000313" key="3">
    <source>
        <dbReference type="EMBL" id="PKY60035.1"/>
    </source>
</evidence>
<dbReference type="Proteomes" id="UP000234323">
    <property type="component" value="Unassembled WGS sequence"/>
</dbReference>
<dbReference type="InterPro" id="IPR044822">
    <property type="entry name" value="Myb_DNA-bind_4"/>
</dbReference>
<organism evidence="3 4">
    <name type="scientific">Rhizophagus irregularis</name>
    <dbReference type="NCBI Taxonomy" id="588596"/>
    <lineage>
        <taxon>Eukaryota</taxon>
        <taxon>Fungi</taxon>
        <taxon>Fungi incertae sedis</taxon>
        <taxon>Mucoromycota</taxon>
        <taxon>Glomeromycotina</taxon>
        <taxon>Glomeromycetes</taxon>
        <taxon>Glomerales</taxon>
        <taxon>Glomeraceae</taxon>
        <taxon>Rhizophagus</taxon>
    </lineage>
</organism>
<keyword evidence="4" id="KW-1185">Reference proteome</keyword>
<comment type="caution">
    <text evidence="3">The sequence shown here is derived from an EMBL/GenBank/DDBJ whole genome shotgun (WGS) entry which is preliminary data.</text>
</comment>
<keyword evidence="1" id="KW-0175">Coiled coil</keyword>
<evidence type="ECO:0000259" key="2">
    <source>
        <dbReference type="Pfam" id="PF13837"/>
    </source>
</evidence>
<dbReference type="Pfam" id="PF13837">
    <property type="entry name" value="Myb_DNA-bind_4"/>
    <property type="match status" value="1"/>
</dbReference>
<sequence length="161" mass="19268">MKFNVAALKIGNKRTASQVKSKIQTLITKFEEETREETGKGSSCWKYFDDMNEIFGNKENPSTSRNKQKISESDQIYLDALDSISQSKKRAIEIEQKRLEIDIQKLEIESNEREAKLKIEEEKLKWKKEKFEKEQEFKFKLELERINKEFELKIKEYNFEN</sequence>
<dbReference type="VEuPathDB" id="FungiDB:FUN_016577"/>
<reference evidence="3 4" key="1">
    <citation type="submission" date="2015-10" db="EMBL/GenBank/DDBJ databases">
        <title>Genome analyses suggest a sexual origin of heterokaryosis in a supposedly ancient asexual fungus.</title>
        <authorList>
            <person name="Ropars J."/>
            <person name="Sedzielewska K."/>
            <person name="Noel J."/>
            <person name="Charron P."/>
            <person name="Farinelli L."/>
            <person name="Marton T."/>
            <person name="Kruger M."/>
            <person name="Pelin A."/>
            <person name="Brachmann A."/>
            <person name="Corradi N."/>
        </authorList>
    </citation>
    <scope>NUCLEOTIDE SEQUENCE [LARGE SCALE GENOMIC DNA]</scope>
    <source>
        <strain evidence="3 4">A4</strain>
    </source>
</reference>
<evidence type="ECO:0000256" key="1">
    <source>
        <dbReference type="SAM" id="Coils"/>
    </source>
</evidence>